<dbReference type="PANTHER" id="PTHR22903">
    <property type="entry name" value="PLEKHH PROTEIN"/>
    <property type="match status" value="1"/>
</dbReference>
<evidence type="ECO:0000256" key="1">
    <source>
        <dbReference type="ARBA" id="ARBA00022737"/>
    </source>
</evidence>
<keyword evidence="1" id="KW-0677">Repeat</keyword>
<gene>
    <name evidence="3" type="primary">PLEKHH1</name>
    <name evidence="3" type="ORF">ILYODFUR_008368</name>
</gene>
<evidence type="ECO:0000256" key="2">
    <source>
        <dbReference type="SAM" id="Coils"/>
    </source>
</evidence>
<accession>A0ABV0UQC8</accession>
<reference evidence="3 4" key="1">
    <citation type="submission" date="2021-06" db="EMBL/GenBank/DDBJ databases">
        <authorList>
            <person name="Palmer J.M."/>
        </authorList>
    </citation>
    <scope>NUCLEOTIDE SEQUENCE [LARGE SCALE GENOMIC DNA]</scope>
    <source>
        <strain evidence="4">if_2019</strain>
        <tissue evidence="3">Muscle</tissue>
    </source>
</reference>
<dbReference type="EMBL" id="JAHRIQ010081658">
    <property type="protein sequence ID" value="MEQ2247336.1"/>
    <property type="molecule type" value="Genomic_DNA"/>
</dbReference>
<sequence length="130" mass="15290">MQELEQRVSEADQRAEKAEKQIQVMEEKLKSANVQTGESENLLYKKYQDLTSQVQEKDAVIKRLEIQLEQQMLVRAQEAKIIEEKAAKIKDWVTFKLREMELENQQLKLANVKQTEQIVLLQDRLQCESS</sequence>
<keyword evidence="4" id="KW-1185">Reference proteome</keyword>
<protein>
    <submittedName>
        <fullName evidence="3">Pleckstrin y domain-containing H member 1</fullName>
    </submittedName>
</protein>
<comment type="caution">
    <text evidence="3">The sequence shown here is derived from an EMBL/GenBank/DDBJ whole genome shotgun (WGS) entry which is preliminary data.</text>
</comment>
<name>A0ABV0UQC8_9TELE</name>
<evidence type="ECO:0000313" key="3">
    <source>
        <dbReference type="EMBL" id="MEQ2247336.1"/>
    </source>
</evidence>
<dbReference type="Proteomes" id="UP001482620">
    <property type="component" value="Unassembled WGS sequence"/>
</dbReference>
<dbReference type="PANTHER" id="PTHR22903:SF4">
    <property type="entry name" value="PLECKSTRIN HOMOLOGY DOMAIN-CONTAINING FAMILY H MEMBER 1"/>
    <property type="match status" value="1"/>
</dbReference>
<organism evidence="3 4">
    <name type="scientific">Ilyodon furcidens</name>
    <name type="common">goldbreast splitfin</name>
    <dbReference type="NCBI Taxonomy" id="33524"/>
    <lineage>
        <taxon>Eukaryota</taxon>
        <taxon>Metazoa</taxon>
        <taxon>Chordata</taxon>
        <taxon>Craniata</taxon>
        <taxon>Vertebrata</taxon>
        <taxon>Euteleostomi</taxon>
        <taxon>Actinopterygii</taxon>
        <taxon>Neopterygii</taxon>
        <taxon>Teleostei</taxon>
        <taxon>Neoteleostei</taxon>
        <taxon>Acanthomorphata</taxon>
        <taxon>Ovalentaria</taxon>
        <taxon>Atherinomorphae</taxon>
        <taxon>Cyprinodontiformes</taxon>
        <taxon>Goodeidae</taxon>
        <taxon>Ilyodon</taxon>
    </lineage>
</organism>
<keyword evidence="2" id="KW-0175">Coiled coil</keyword>
<evidence type="ECO:0000313" key="4">
    <source>
        <dbReference type="Proteomes" id="UP001482620"/>
    </source>
</evidence>
<proteinExistence type="predicted"/>
<feature type="coiled-coil region" evidence="2">
    <location>
        <begin position="1"/>
        <end position="67"/>
    </location>
</feature>